<sequence length="169" mass="19227">MSMVRAEDVADRLAIMDVLNRYARGIDRCDLMVLRSVWWPEAKADYGTGEIDALAWSDGVVPALAAMRRTQHFLGNMLIDIDGMTATAETYCRAYHEVDSPDGPYEMEVGGRYLDRLEKRDGGWRLLHRRYVLDWSRNGASTAQWDGPLYGTLTRHGKRLPEDPLYTGD</sequence>
<dbReference type="RefSeq" id="WP_147160576.1">
    <property type="nucleotide sequence ID" value="NZ_BJYR01000020.1"/>
</dbReference>
<feature type="domain" description="SnoaL-like" evidence="1">
    <location>
        <begin position="8"/>
        <end position="130"/>
    </location>
</feature>
<dbReference type="EMBL" id="BJYR01000020">
    <property type="protein sequence ID" value="GEO01253.1"/>
    <property type="molecule type" value="Genomic_DNA"/>
</dbReference>
<proteinExistence type="predicted"/>
<accession>A0A512ANH1</accession>
<dbReference type="SUPFAM" id="SSF54427">
    <property type="entry name" value="NTF2-like"/>
    <property type="match status" value="1"/>
</dbReference>
<evidence type="ECO:0000259" key="1">
    <source>
        <dbReference type="Pfam" id="PF13577"/>
    </source>
</evidence>
<dbReference type="Pfam" id="PF13577">
    <property type="entry name" value="SnoaL_4"/>
    <property type="match status" value="1"/>
</dbReference>
<dbReference type="InterPro" id="IPR032710">
    <property type="entry name" value="NTF2-like_dom_sf"/>
</dbReference>
<evidence type="ECO:0000313" key="2">
    <source>
        <dbReference type="EMBL" id="GEO01253.1"/>
    </source>
</evidence>
<name>A0A512ANH1_9SPHN</name>
<protein>
    <recommendedName>
        <fullName evidence="1">SnoaL-like domain-containing protein</fullName>
    </recommendedName>
</protein>
<organism evidence="2 3">
    <name type="scientific">Novosphingobium sediminis</name>
    <dbReference type="NCBI Taxonomy" id="707214"/>
    <lineage>
        <taxon>Bacteria</taxon>
        <taxon>Pseudomonadati</taxon>
        <taxon>Pseudomonadota</taxon>
        <taxon>Alphaproteobacteria</taxon>
        <taxon>Sphingomonadales</taxon>
        <taxon>Sphingomonadaceae</taxon>
        <taxon>Novosphingobium</taxon>
    </lineage>
</organism>
<dbReference type="Gene3D" id="3.10.450.50">
    <property type="match status" value="1"/>
</dbReference>
<comment type="caution">
    <text evidence="2">The sequence shown here is derived from an EMBL/GenBank/DDBJ whole genome shotgun (WGS) entry which is preliminary data.</text>
</comment>
<reference evidence="2 3" key="1">
    <citation type="submission" date="2019-07" db="EMBL/GenBank/DDBJ databases">
        <title>Whole genome shotgun sequence of Novosphingobium sediminis NBRC 106119.</title>
        <authorList>
            <person name="Hosoyama A."/>
            <person name="Uohara A."/>
            <person name="Ohji S."/>
            <person name="Ichikawa N."/>
        </authorList>
    </citation>
    <scope>NUCLEOTIDE SEQUENCE [LARGE SCALE GENOMIC DNA]</scope>
    <source>
        <strain evidence="2 3">NBRC 106119</strain>
    </source>
</reference>
<gene>
    <name evidence="2" type="ORF">NSE01_30850</name>
</gene>
<dbReference type="OrthoDB" id="7425929at2"/>
<keyword evidence="3" id="KW-1185">Reference proteome</keyword>
<dbReference type="Proteomes" id="UP000321464">
    <property type="component" value="Unassembled WGS sequence"/>
</dbReference>
<evidence type="ECO:0000313" key="3">
    <source>
        <dbReference type="Proteomes" id="UP000321464"/>
    </source>
</evidence>
<dbReference type="InterPro" id="IPR037401">
    <property type="entry name" value="SnoaL-like"/>
</dbReference>
<dbReference type="AlphaFoldDB" id="A0A512ANH1"/>